<feature type="compositionally biased region" description="Basic and acidic residues" evidence="3">
    <location>
        <begin position="100"/>
        <end position="122"/>
    </location>
</feature>
<dbReference type="HOGENOM" id="CLU_105541_0_0_1"/>
<sequence length="152" mass="18610">MVTSKQQYNKKKFTREYKVKEIQKNLTKKARLKKEYLKALKEEGYAVPEKAPSEGNEKYDYKKRKEEREQENRRRALERKAMKQEKKWKEKQRTLQRQQTQEERTKTIQLKLKDRERRRERLTQMTRSGQPKMGPKIEDLLNKIKTDDTYTG</sequence>
<dbReference type="Pfam" id="PF08524">
    <property type="entry name" value="rRNA_processing"/>
    <property type="match status" value="1"/>
</dbReference>
<dbReference type="KEGG" id="tpf:TPHA_0P00200"/>
<dbReference type="GO" id="GO:0000462">
    <property type="term" value="P:maturation of SSU-rRNA from tricistronic rRNA transcript (SSU-rRNA, 5.8S rRNA, LSU-rRNA)"/>
    <property type="evidence" value="ECO:0007669"/>
    <property type="project" value="EnsemblFungi"/>
</dbReference>
<gene>
    <name evidence="4" type="primary">TPHA0P00200</name>
    <name evidence="4" type="ordered locus">TPHA_0P00200</name>
</gene>
<comment type="similarity">
    <text evidence="1">Belongs to the FYV7 family.</text>
</comment>
<protein>
    <recommendedName>
        <fullName evidence="2">rRNA-processing protein FYV7</fullName>
    </recommendedName>
</protein>
<proteinExistence type="inferred from homology"/>
<dbReference type="eggNOG" id="KOG4851">
    <property type="taxonomic scope" value="Eukaryota"/>
</dbReference>
<accession>G8C200</accession>
<feature type="region of interest" description="Disordered" evidence="3">
    <location>
        <begin position="41"/>
        <end position="152"/>
    </location>
</feature>
<dbReference type="GeneID" id="11530792"/>
<evidence type="ECO:0000313" key="5">
    <source>
        <dbReference type="Proteomes" id="UP000005666"/>
    </source>
</evidence>
<dbReference type="AlphaFoldDB" id="G8C200"/>
<evidence type="ECO:0000256" key="3">
    <source>
        <dbReference type="SAM" id="MobiDB-lite"/>
    </source>
</evidence>
<name>G8C200_TETPH</name>
<dbReference type="EMBL" id="HE612871">
    <property type="protein sequence ID" value="CCE66178.1"/>
    <property type="molecule type" value="Genomic_DNA"/>
</dbReference>
<feature type="compositionally biased region" description="Basic and acidic residues" evidence="3">
    <location>
        <begin position="135"/>
        <end position="152"/>
    </location>
</feature>
<dbReference type="OMA" id="MGPKIDD"/>
<evidence type="ECO:0000256" key="2">
    <source>
        <dbReference type="ARBA" id="ARBA00018780"/>
    </source>
</evidence>
<dbReference type="RefSeq" id="XP_003688612.1">
    <property type="nucleotide sequence ID" value="XM_003688564.1"/>
</dbReference>
<keyword evidence="5" id="KW-1185">Reference proteome</keyword>
<evidence type="ECO:0000313" key="4">
    <source>
        <dbReference type="EMBL" id="CCE66178.1"/>
    </source>
</evidence>
<dbReference type="InterPro" id="IPR013730">
    <property type="entry name" value="Fyv7/TAP26"/>
</dbReference>
<evidence type="ECO:0000256" key="1">
    <source>
        <dbReference type="ARBA" id="ARBA00006800"/>
    </source>
</evidence>
<dbReference type="Proteomes" id="UP000005666">
    <property type="component" value="Chromosome 16"/>
</dbReference>
<dbReference type="STRING" id="1071381.G8C200"/>
<organism evidence="4 5">
    <name type="scientific">Tetrapisispora phaffii (strain ATCC 24235 / CBS 4417 / NBRC 1672 / NRRL Y-8282 / UCD 70-5)</name>
    <name type="common">Yeast</name>
    <name type="synonym">Fabospora phaffii</name>
    <dbReference type="NCBI Taxonomy" id="1071381"/>
    <lineage>
        <taxon>Eukaryota</taxon>
        <taxon>Fungi</taxon>
        <taxon>Dikarya</taxon>
        <taxon>Ascomycota</taxon>
        <taxon>Saccharomycotina</taxon>
        <taxon>Saccharomycetes</taxon>
        <taxon>Saccharomycetales</taxon>
        <taxon>Saccharomycetaceae</taxon>
        <taxon>Tetrapisispora</taxon>
    </lineage>
</organism>
<dbReference type="GO" id="GO:0032040">
    <property type="term" value="C:small-subunit processome"/>
    <property type="evidence" value="ECO:0007669"/>
    <property type="project" value="EnsemblFungi"/>
</dbReference>
<feature type="compositionally biased region" description="Basic and acidic residues" evidence="3">
    <location>
        <begin position="51"/>
        <end position="93"/>
    </location>
</feature>
<dbReference type="OrthoDB" id="2135053at2759"/>
<reference evidence="4 5" key="1">
    <citation type="journal article" date="2011" name="Proc. Natl. Acad. Sci. U.S.A.">
        <title>Evolutionary erosion of yeast sex chromosomes by mating-type switching accidents.</title>
        <authorList>
            <person name="Gordon J.L."/>
            <person name="Armisen D."/>
            <person name="Proux-Wera E."/>
            <person name="Oheigeartaigh S.S."/>
            <person name="Byrne K.P."/>
            <person name="Wolfe K.H."/>
        </authorList>
    </citation>
    <scope>NUCLEOTIDE SEQUENCE [LARGE SCALE GENOMIC DNA]</scope>
    <source>
        <strain evidence="5">ATCC 24235 / CBS 4417 / NBRC 1672 / NRRL Y-8282 / UCD 70-5</strain>
    </source>
</reference>